<comment type="caution">
    <text evidence="2">The sequence shown here is derived from an EMBL/GenBank/DDBJ whole genome shotgun (WGS) entry which is preliminary data.</text>
</comment>
<organism evidence="2 3">
    <name type="scientific">Magnetospirillum sulfuroxidans</name>
    <dbReference type="NCBI Taxonomy" id="611300"/>
    <lineage>
        <taxon>Bacteria</taxon>
        <taxon>Pseudomonadati</taxon>
        <taxon>Pseudomonadota</taxon>
        <taxon>Alphaproteobacteria</taxon>
        <taxon>Rhodospirillales</taxon>
        <taxon>Rhodospirillaceae</taxon>
        <taxon>Magnetospirillum</taxon>
    </lineage>
</organism>
<dbReference type="InterPro" id="IPR003959">
    <property type="entry name" value="ATPase_AAA_core"/>
</dbReference>
<dbReference type="InterPro" id="IPR027417">
    <property type="entry name" value="P-loop_NTPase"/>
</dbReference>
<dbReference type="Gene3D" id="3.40.50.300">
    <property type="entry name" value="P-loop containing nucleotide triphosphate hydrolases"/>
    <property type="match status" value="1"/>
</dbReference>
<name>A0ABS5IFN1_9PROT</name>
<dbReference type="Proteomes" id="UP000680714">
    <property type="component" value="Unassembled WGS sequence"/>
</dbReference>
<proteinExistence type="predicted"/>
<dbReference type="PANTHER" id="PTHR40396:SF1">
    <property type="entry name" value="ATPASE AAA-TYPE CORE DOMAIN-CONTAINING PROTEIN"/>
    <property type="match status" value="1"/>
</dbReference>
<accession>A0ABS5IFN1</accession>
<keyword evidence="3" id="KW-1185">Reference proteome</keyword>
<dbReference type="InterPro" id="IPR014555">
    <property type="entry name" value="RecF-like"/>
</dbReference>
<dbReference type="PIRSF" id="PIRSF029347">
    <property type="entry name" value="RecF"/>
    <property type="match status" value="1"/>
</dbReference>
<dbReference type="Pfam" id="PF13304">
    <property type="entry name" value="AAA_21"/>
    <property type="match status" value="2"/>
</dbReference>
<dbReference type="SUPFAM" id="SSF52540">
    <property type="entry name" value="P-loop containing nucleoside triphosphate hydrolases"/>
    <property type="match status" value="1"/>
</dbReference>
<evidence type="ECO:0000259" key="1">
    <source>
        <dbReference type="Pfam" id="PF13304"/>
    </source>
</evidence>
<evidence type="ECO:0000313" key="3">
    <source>
        <dbReference type="Proteomes" id="UP000680714"/>
    </source>
</evidence>
<dbReference type="EMBL" id="JAGTUF010000019">
    <property type="protein sequence ID" value="MBR9973221.1"/>
    <property type="molecule type" value="Genomic_DNA"/>
</dbReference>
<dbReference type="PANTHER" id="PTHR40396">
    <property type="entry name" value="ATPASE-LIKE PROTEIN"/>
    <property type="match status" value="1"/>
</dbReference>
<reference evidence="2 3" key="1">
    <citation type="submission" date="2021-04" db="EMBL/GenBank/DDBJ databases">
        <title>Magnetospirillum sulfuroxidans sp. nov., a facultative chemolithoautotrophic sulfur-oxidizing alphaproteobacterium isolated from freshwater sediment and proposals for Paramagetospirillum gen. nov., and Magnetospirillaceae fam. nov.</title>
        <authorList>
            <person name="Koziaeva V."/>
            <person name="Geelhoed J.S."/>
            <person name="Sorokin D.Y."/>
            <person name="Grouzdev D.S."/>
        </authorList>
    </citation>
    <scope>NUCLEOTIDE SEQUENCE [LARGE SCALE GENOMIC DNA]</scope>
    <source>
        <strain evidence="2 3">J10</strain>
    </source>
</reference>
<feature type="domain" description="ATPase AAA-type core" evidence="1">
    <location>
        <begin position="165"/>
        <end position="331"/>
    </location>
</feature>
<protein>
    <submittedName>
        <fullName evidence="2">AAA family ATPase</fullName>
    </submittedName>
</protein>
<gene>
    <name evidence="2" type="ORF">KEC16_15970</name>
</gene>
<evidence type="ECO:0000313" key="2">
    <source>
        <dbReference type="EMBL" id="MBR9973221.1"/>
    </source>
</evidence>
<sequence length="384" mass="43067">MLRDVTFEGLLPLTVLLGANGSGKSTFFDVFAFLSDCFSEGLRRAIGKRGHGLKDLRSRDSAGPISFEIAYREGYYKTKGQSQPPLITYYLEIDEDGGRPVVAREWMRWRRNKKVGNPFQFLTYERGQGSVVTGELPEAKDQRVERALAGPDILAVSTLGNLAENPRVKALREFITDWHLSHLSSQDMRGIPEGGPQERLSKSGDNLVNVIEYLHERHPDRLEAIFQALRRRIPQIEKVIPQPLPTGQLLLMVKDAPFSEGIQARYASDGTMKLLAYLVQLHDPNPAPMIGIEEPENFLHPKLLRELAEECEQATAHSQLIVTTHSPFFINALAPRQVWAIARDQSGYTINRQVSAMDGVQAMLDNGAVLGDLWMEGYFEMGNP</sequence>
<feature type="domain" description="ATPase AAA-type core" evidence="1">
    <location>
        <begin position="13"/>
        <end position="58"/>
    </location>
</feature>